<reference evidence="4" key="1">
    <citation type="submission" date="2016-10" db="EMBL/GenBank/DDBJ databases">
        <authorList>
            <person name="Varghese N."/>
            <person name="Submissions S."/>
        </authorList>
    </citation>
    <scope>NUCLEOTIDE SEQUENCE [LARGE SCALE GENOMIC DNA]</scope>
    <source>
        <strain evidence="4">CGMCC 1.10789</strain>
    </source>
</reference>
<evidence type="ECO:0000256" key="2">
    <source>
        <dbReference type="SAM" id="Phobius"/>
    </source>
</evidence>
<protein>
    <submittedName>
        <fullName evidence="3">AsmA-like C-terminal region</fullName>
    </submittedName>
</protein>
<dbReference type="STRING" id="990712.SAMN05216257_10798"/>
<keyword evidence="2" id="KW-0812">Transmembrane</keyword>
<keyword evidence="2" id="KW-0472">Membrane</keyword>
<proteinExistence type="predicted"/>
<keyword evidence="4" id="KW-1185">Reference proteome</keyword>
<dbReference type="AlphaFoldDB" id="A0A1G9GGW1"/>
<evidence type="ECO:0000313" key="3">
    <source>
        <dbReference type="EMBL" id="SDK99919.1"/>
    </source>
</evidence>
<accession>A0A1G9GGW1</accession>
<feature type="transmembrane region" description="Helical" evidence="2">
    <location>
        <begin position="51"/>
        <end position="72"/>
    </location>
</feature>
<keyword evidence="2" id="KW-1133">Transmembrane helix</keyword>
<dbReference type="EMBL" id="FNFV01000007">
    <property type="protein sequence ID" value="SDK99919.1"/>
    <property type="molecule type" value="Genomic_DNA"/>
</dbReference>
<feature type="region of interest" description="Disordered" evidence="1">
    <location>
        <begin position="1"/>
        <end position="46"/>
    </location>
</feature>
<evidence type="ECO:0000256" key="1">
    <source>
        <dbReference type="SAM" id="MobiDB-lite"/>
    </source>
</evidence>
<organism evidence="3 4">
    <name type="scientific">Meinhardsimonia xiamenensis</name>
    <dbReference type="NCBI Taxonomy" id="990712"/>
    <lineage>
        <taxon>Bacteria</taxon>
        <taxon>Pseudomonadati</taxon>
        <taxon>Pseudomonadota</taxon>
        <taxon>Alphaproteobacteria</taxon>
        <taxon>Rhodobacterales</taxon>
        <taxon>Paracoccaceae</taxon>
        <taxon>Meinhardsimonia</taxon>
    </lineage>
</organism>
<sequence length="1130" mass="119405">MPQHRGKGDRSRGDRGDGGPRNDRRMKSADNATSAQPEPAPRRRVSPWRRALRLSAVAVALAMLVAGGWLAATGRTITLPSWLAAQLEARVNSALGGARVELRAVALNVARNGLPRVTLSRVQFFDASGQPLAHVSHMRSRLDRAALLRGEIVPSTLFLSGAEITLRRRTDGSFDLALGGGFTASGSVAGMLDGIDRAFATPPLSRIARIEAEDVTIILEDARSGRVWQVTGGSVSLTQDAEMIDLTVSAEVFNGSEQLAPVIIGFRSRKGNSSAQLTASFENAAAVDIAAQSPALAFLGVLDAPISGALNTVIGEDGTLASIAGKLEIGAGRLTPGGAAPPLRFSGGRAYFDYDPRRQRIDFGEISVDTESGRMAGVGHAYLEEFSNGWPGALVGQLRTSELVLDPPGVFEAPVEIAQSVADLRVRLAPYTVEIGQLVLIDGPRRALARGRVAAEPDGWHAALDVSLDRIEPERLLQVWPVQLGPKARQWLRNNVRSALVRNVEGAIRFSPDLGLRNSVSYRFDEAEVQILRTLPPARGVAGYASYLNGALTMVMEKGEVVAPQGGPVDVTGTVFRIPDTRMRPTPARVALAVEGALPDILAILDLPPFRFLSRAGRSPDIAAGRARAKAALAFDLGRRITGRDVTFSVEGVATGVRSEMLVPGRRFSAETLVIRADNSRLEVAGEALLDGARFNGAWVLPLGEGGEGAKGRGRVEGRLAIDQAFLDGFGIALPEGTLEGEGVGQFTLELRKDEPPAFTLISDLNRLRLRLAALGWSKPPAATGRLELAGRLGAAPRVERLVLRAPGLSAEGSVRLRPEGGGLDVARFDRLEVGDWLEARVTLTGRGPGRAPVVSFEGGRLDSRRARFGAGGVGGQGGSGPVQVALDRLVISEGIALTDFVGSFTTGRGLDGEFLARVNGGTAIRGRVIPQGGGLAFQVFSDDAGGVMADAGFLAHARGGKMQLTLVPALEPGSYDGALRVSDTRMVGAPGLAAILNAVSIVGLVDQLNNEGLRFETIEAAFRLTPDEVRILRSSATGPSAGISLDGTYDLARRQLDLQGVLSPAYLINGIGQIFTRRGEGLFGVTFTIRGAANQPRISVNPLSMLAPGGLREIFRRRPPASETAPPGQ</sequence>
<dbReference type="Proteomes" id="UP000199328">
    <property type="component" value="Unassembled WGS sequence"/>
</dbReference>
<name>A0A1G9GGW1_9RHOB</name>
<evidence type="ECO:0000313" key="4">
    <source>
        <dbReference type="Proteomes" id="UP000199328"/>
    </source>
</evidence>
<feature type="compositionally biased region" description="Basic and acidic residues" evidence="1">
    <location>
        <begin position="1"/>
        <end position="28"/>
    </location>
</feature>
<gene>
    <name evidence="3" type="ORF">SAMN05216257_10798</name>
</gene>